<dbReference type="EMBL" id="AATS01000005">
    <property type="protein sequence ID" value="EAU54789.1"/>
    <property type="molecule type" value="Genomic_DNA"/>
</dbReference>
<accession>Q0F095</accession>
<sequence length="61" mass="7008">MQAPRIQISTIIPPLFTPILCQQSGCLQSICAMIQMIQVFSGLSDKMDERLFWPLWPEERA</sequence>
<dbReference type="InParanoid" id="Q0F095"/>
<protein>
    <submittedName>
        <fullName evidence="1">Uncharacterized protein</fullName>
    </submittedName>
</protein>
<dbReference type="HOGENOM" id="CLU_2917200_0_0_0"/>
<gene>
    <name evidence="1" type="ORF">SPV1_08848</name>
</gene>
<name>Q0F095_9PROT</name>
<organism evidence="1 2">
    <name type="scientific">Mariprofundus ferrooxydans PV-1</name>
    <dbReference type="NCBI Taxonomy" id="314345"/>
    <lineage>
        <taxon>Bacteria</taxon>
        <taxon>Pseudomonadati</taxon>
        <taxon>Pseudomonadota</taxon>
        <taxon>Candidatius Mariprofundia</taxon>
        <taxon>Mariprofundales</taxon>
        <taxon>Mariprofundaceae</taxon>
        <taxon>Mariprofundus</taxon>
    </lineage>
</organism>
<comment type="caution">
    <text evidence="1">The sequence shown here is derived from an EMBL/GenBank/DDBJ whole genome shotgun (WGS) entry which is preliminary data.</text>
</comment>
<keyword evidence="2" id="KW-1185">Reference proteome</keyword>
<proteinExistence type="predicted"/>
<dbReference type="Proteomes" id="UP000005297">
    <property type="component" value="Unassembled WGS sequence"/>
</dbReference>
<dbReference type="AlphaFoldDB" id="Q0F095"/>
<reference evidence="1 2" key="1">
    <citation type="submission" date="2006-09" db="EMBL/GenBank/DDBJ databases">
        <authorList>
            <person name="Emerson D."/>
            <person name="Ferriera S."/>
            <person name="Johnson J."/>
            <person name="Kravitz S."/>
            <person name="Halpern A."/>
            <person name="Remington K."/>
            <person name="Beeson K."/>
            <person name="Tran B."/>
            <person name="Rogers Y.-H."/>
            <person name="Friedman R."/>
            <person name="Venter J.C."/>
        </authorList>
    </citation>
    <scope>NUCLEOTIDE SEQUENCE [LARGE SCALE GENOMIC DNA]</scope>
    <source>
        <strain evidence="1 2">PV-1</strain>
    </source>
</reference>
<evidence type="ECO:0000313" key="2">
    <source>
        <dbReference type="Proteomes" id="UP000005297"/>
    </source>
</evidence>
<evidence type="ECO:0000313" key="1">
    <source>
        <dbReference type="EMBL" id="EAU54789.1"/>
    </source>
</evidence>